<evidence type="ECO:0000313" key="2">
    <source>
        <dbReference type="EMBL" id="MBO9152116.1"/>
    </source>
</evidence>
<dbReference type="SUPFAM" id="SSF54427">
    <property type="entry name" value="NTF2-like"/>
    <property type="match status" value="1"/>
</dbReference>
<keyword evidence="3" id="KW-1185">Reference proteome</keyword>
<organism evidence="2 3">
    <name type="scientific">Chitinophaga chungangae</name>
    <dbReference type="NCBI Taxonomy" id="2821488"/>
    <lineage>
        <taxon>Bacteria</taxon>
        <taxon>Pseudomonadati</taxon>
        <taxon>Bacteroidota</taxon>
        <taxon>Chitinophagia</taxon>
        <taxon>Chitinophagales</taxon>
        <taxon>Chitinophagaceae</taxon>
        <taxon>Chitinophaga</taxon>
    </lineage>
</organism>
<dbReference type="Gene3D" id="3.10.450.50">
    <property type="match status" value="1"/>
</dbReference>
<feature type="domain" description="SnoaL-like" evidence="1">
    <location>
        <begin position="8"/>
        <end position="106"/>
    </location>
</feature>
<dbReference type="RefSeq" id="WP_209144960.1">
    <property type="nucleotide sequence ID" value="NZ_JAGHKP010000001.1"/>
</dbReference>
<reference evidence="3" key="1">
    <citation type="submission" date="2021-03" db="EMBL/GenBank/DDBJ databases">
        <title>Assistant Professor.</title>
        <authorList>
            <person name="Huq M.A."/>
        </authorList>
    </citation>
    <scope>NUCLEOTIDE SEQUENCE [LARGE SCALE GENOMIC DNA]</scope>
    <source>
        <strain evidence="3">MAH-28</strain>
    </source>
</reference>
<protein>
    <submittedName>
        <fullName evidence="2">Nuclear transport factor 2 family protein</fullName>
    </submittedName>
</protein>
<evidence type="ECO:0000259" key="1">
    <source>
        <dbReference type="Pfam" id="PF12680"/>
    </source>
</evidence>
<dbReference type="EMBL" id="JAGHKP010000001">
    <property type="protein sequence ID" value="MBO9152116.1"/>
    <property type="molecule type" value="Genomic_DNA"/>
</dbReference>
<name>A0ABS3YBS7_9BACT</name>
<evidence type="ECO:0000313" key="3">
    <source>
        <dbReference type="Proteomes" id="UP000679126"/>
    </source>
</evidence>
<dbReference type="InterPro" id="IPR032710">
    <property type="entry name" value="NTF2-like_dom_sf"/>
</dbReference>
<accession>A0ABS3YBS7</accession>
<comment type="caution">
    <text evidence="2">The sequence shown here is derived from an EMBL/GenBank/DDBJ whole genome shotgun (WGS) entry which is preliminary data.</text>
</comment>
<sequence>MSENKQTVELYIEGFNEGNDAKILSCLTEDVAWYMPGFIDIKGKTAFAGEIHNDAFTGKPGITISRMSEENNVVIAEGAVKASFKDGNQLDAVFCDVFEMENGKIKKLYTYQMNR</sequence>
<dbReference type="InterPro" id="IPR037401">
    <property type="entry name" value="SnoaL-like"/>
</dbReference>
<proteinExistence type="predicted"/>
<gene>
    <name evidence="2" type="ORF">J7I43_07835</name>
</gene>
<dbReference type="Proteomes" id="UP000679126">
    <property type="component" value="Unassembled WGS sequence"/>
</dbReference>
<dbReference type="Pfam" id="PF12680">
    <property type="entry name" value="SnoaL_2"/>
    <property type="match status" value="1"/>
</dbReference>